<keyword evidence="1" id="KW-0347">Helicase</keyword>
<keyword evidence="1" id="KW-0547">Nucleotide-binding</keyword>
<reference evidence="1" key="1">
    <citation type="journal article" date="2015" name="PLoS ONE">
        <title>Genomic, proteomic and morphological characterization of two novel broad host lytic bacteriophages PhiPD10.3 and PhiPD23.1 infecting pectinolytic Pectobacterium spp. and Dickeya spp.</title>
        <authorList>
            <person name="Czajkowski R."/>
            <person name="Ozymko Z."/>
            <person name="de Jager V."/>
            <person name="Siwinska J."/>
            <person name="Smolarska A."/>
            <person name="Ossowicki A."/>
            <person name="Narajczyk M."/>
            <person name="Lojkowska E."/>
        </authorList>
    </citation>
    <scope>NUCLEOTIDE SEQUENCE</scope>
</reference>
<protein>
    <submittedName>
        <fullName evidence="1">RNA-DNA and DNA-DNA helicase UvsW domain protein</fullName>
    </submittedName>
</protein>
<name>A0A140XB66_9CAUD</name>
<sequence>MAINLKGNVAIMFERIDAHMMVVYEMLSAVKPNVFVINGDVAVEDRLKIGSLIESEKIITLEFGNISIMVGDNEKVLLSNGETKVAMFVTEEDDVDDNWIKQRQKDQRILVGAPKIR</sequence>
<proteinExistence type="predicted"/>
<evidence type="ECO:0000313" key="1">
    <source>
        <dbReference type="EMBL" id="AIM51721.1"/>
    </source>
</evidence>
<dbReference type="GO" id="GO:0004386">
    <property type="term" value="F:helicase activity"/>
    <property type="evidence" value="ECO:0007669"/>
    <property type="project" value="UniProtKB-KW"/>
</dbReference>
<accession>A0A140XB66</accession>
<gene>
    <name evidence="1" type="ORF">HQ82_0175</name>
</gene>
<dbReference type="EMBL" id="KM209271">
    <property type="protein sequence ID" value="AIM51721.1"/>
    <property type="molecule type" value="Genomic_DNA"/>
</dbReference>
<keyword evidence="1" id="KW-0067">ATP-binding</keyword>
<organism evidence="1">
    <name type="scientific">Dickeya phage phiDP10.3</name>
    <dbReference type="NCBI Taxonomy" id="1542132"/>
    <lineage>
        <taxon>Viruses</taxon>
        <taxon>Duplodnaviria</taxon>
        <taxon>Heunggongvirae</taxon>
        <taxon>Uroviricota</taxon>
        <taxon>Caudoviricetes</taxon>
        <taxon>Pantevenvirales</taxon>
        <taxon>Ackermannviridae</taxon>
        <taxon>Aglimvirinae</taxon>
    </lineage>
</organism>
<keyword evidence="1" id="KW-0378">Hydrolase</keyword>